<evidence type="ECO:0000256" key="2">
    <source>
        <dbReference type="SAM" id="Phobius"/>
    </source>
</evidence>
<dbReference type="InterPro" id="IPR011990">
    <property type="entry name" value="TPR-like_helical_dom_sf"/>
</dbReference>
<keyword evidence="2" id="KW-0472">Membrane</keyword>
<gene>
    <name evidence="3" type="ORF">R69776_00863</name>
</gene>
<dbReference type="Proteomes" id="UP000673821">
    <property type="component" value="Unassembled WGS sequence"/>
</dbReference>
<sequence>MRMDRESHDFPSEDLPYTMEKLKRRGIVARLYFGAGLRKLEDDYLNPKRGDVLASQRRYRRYLAGDKRIVKEASLAVWSPMILAALIPTLAVVILAGTLGWQIVSPYITGASQTISTLIGSHRASADVSTATPAANSESSATDTTKPAIAADQGGSPASDAAAPAQQLYIQAPSAASTTEASNPANDNSQDTEVGQDLSMKLQALLAQAEQQFDAGQYRDAAATTEAILEIEPSNVSAQRMHAASLRNLATVTAADAAEAQGGAPSPPGQVAQATPFPAPVPYNPPIAAPCVAGCYRNSRDVRHLGGR</sequence>
<feature type="compositionally biased region" description="Polar residues" evidence="1">
    <location>
        <begin position="129"/>
        <end position="145"/>
    </location>
</feature>
<feature type="compositionally biased region" description="Low complexity" evidence="1">
    <location>
        <begin position="150"/>
        <end position="166"/>
    </location>
</feature>
<organism evidence="3 4">
    <name type="scientific">Paraburkholderia nemoris</name>
    <dbReference type="NCBI Taxonomy" id="2793076"/>
    <lineage>
        <taxon>Bacteria</taxon>
        <taxon>Pseudomonadati</taxon>
        <taxon>Pseudomonadota</taxon>
        <taxon>Betaproteobacteria</taxon>
        <taxon>Burkholderiales</taxon>
        <taxon>Burkholderiaceae</taxon>
        <taxon>Paraburkholderia</taxon>
    </lineage>
</organism>
<protein>
    <recommendedName>
        <fullName evidence="5">Tetratricopeptide repeat protein</fullName>
    </recommendedName>
</protein>
<dbReference type="Gene3D" id="1.25.40.10">
    <property type="entry name" value="Tetratricopeptide repeat domain"/>
    <property type="match status" value="1"/>
</dbReference>
<keyword evidence="2" id="KW-1133">Transmembrane helix</keyword>
<evidence type="ECO:0000313" key="4">
    <source>
        <dbReference type="Proteomes" id="UP000673821"/>
    </source>
</evidence>
<proteinExistence type="predicted"/>
<feature type="region of interest" description="Disordered" evidence="1">
    <location>
        <begin position="258"/>
        <end position="277"/>
    </location>
</feature>
<feature type="compositionally biased region" description="Polar residues" evidence="1">
    <location>
        <begin position="174"/>
        <end position="193"/>
    </location>
</feature>
<comment type="caution">
    <text evidence="3">The sequence shown here is derived from an EMBL/GenBank/DDBJ whole genome shotgun (WGS) entry which is preliminary data.</text>
</comment>
<feature type="region of interest" description="Disordered" evidence="1">
    <location>
        <begin position="129"/>
        <end position="193"/>
    </location>
</feature>
<evidence type="ECO:0000256" key="1">
    <source>
        <dbReference type="SAM" id="MobiDB-lite"/>
    </source>
</evidence>
<keyword evidence="2" id="KW-0812">Transmembrane</keyword>
<name>A0ABM8QMY6_9BURK</name>
<reference evidence="3 4" key="1">
    <citation type="submission" date="2021-02" db="EMBL/GenBank/DDBJ databases">
        <authorList>
            <person name="Vanwijnsberghe S."/>
        </authorList>
    </citation>
    <scope>NUCLEOTIDE SEQUENCE [LARGE SCALE GENOMIC DNA]</scope>
    <source>
        <strain evidence="3 4">R-69776</strain>
    </source>
</reference>
<keyword evidence="4" id="KW-1185">Reference proteome</keyword>
<dbReference type="EMBL" id="CAJNBH010000002">
    <property type="protein sequence ID" value="CAE6705888.1"/>
    <property type="molecule type" value="Genomic_DNA"/>
</dbReference>
<feature type="transmembrane region" description="Helical" evidence="2">
    <location>
        <begin position="75"/>
        <end position="101"/>
    </location>
</feature>
<accession>A0ABM8QMY6</accession>
<evidence type="ECO:0008006" key="5">
    <source>
        <dbReference type="Google" id="ProtNLM"/>
    </source>
</evidence>
<evidence type="ECO:0000313" key="3">
    <source>
        <dbReference type="EMBL" id="CAE6705888.1"/>
    </source>
</evidence>